<dbReference type="Pfam" id="PF22022">
    <property type="entry name" value="Phage_int_M"/>
    <property type="match status" value="1"/>
</dbReference>
<dbReference type="InterPro" id="IPR044068">
    <property type="entry name" value="CB"/>
</dbReference>
<dbReference type="InterPro" id="IPR013762">
    <property type="entry name" value="Integrase-like_cat_sf"/>
</dbReference>
<evidence type="ECO:0000256" key="9">
    <source>
        <dbReference type="PROSITE-ProRule" id="PRU01248"/>
    </source>
</evidence>
<dbReference type="GO" id="GO:0015074">
    <property type="term" value="P:DNA integration"/>
    <property type="evidence" value="ECO:0007669"/>
    <property type="project" value="UniProtKB-KW"/>
</dbReference>
<evidence type="ECO:0000313" key="13">
    <source>
        <dbReference type="Proteomes" id="UP000299794"/>
    </source>
</evidence>
<protein>
    <submittedName>
        <fullName evidence="12">Integrase family protein</fullName>
    </submittedName>
</protein>
<keyword evidence="5" id="KW-0229">DNA integration</keyword>
<evidence type="ECO:0000256" key="2">
    <source>
        <dbReference type="ARBA" id="ARBA00022490"/>
    </source>
</evidence>
<dbReference type="GO" id="GO:0005737">
    <property type="term" value="C:cytoplasm"/>
    <property type="evidence" value="ECO:0007669"/>
    <property type="project" value="UniProtKB-SubCell"/>
</dbReference>
<evidence type="ECO:0000313" key="12">
    <source>
        <dbReference type="EMBL" id="GDZ93992.1"/>
    </source>
</evidence>
<dbReference type="PANTHER" id="PTHR30349">
    <property type="entry name" value="PHAGE INTEGRASE-RELATED"/>
    <property type="match status" value="1"/>
</dbReference>
<comment type="caution">
    <text evidence="12">The sequence shown here is derived from an EMBL/GenBank/DDBJ whole genome shotgun (WGS) entry which is preliminary data.</text>
</comment>
<dbReference type="GO" id="GO:0051301">
    <property type="term" value="P:cell division"/>
    <property type="evidence" value="ECO:0007669"/>
    <property type="project" value="UniProtKB-KW"/>
</dbReference>
<dbReference type="PROSITE" id="PS51900">
    <property type="entry name" value="CB"/>
    <property type="match status" value="1"/>
</dbReference>
<dbReference type="PROSITE" id="PS51898">
    <property type="entry name" value="TYR_RECOMBINASE"/>
    <property type="match status" value="1"/>
</dbReference>
<dbReference type="InterPro" id="IPR010998">
    <property type="entry name" value="Integrase_recombinase_N"/>
</dbReference>
<name>A0A4P5ZKZ1_PLAAG</name>
<evidence type="ECO:0000256" key="7">
    <source>
        <dbReference type="ARBA" id="ARBA00023172"/>
    </source>
</evidence>
<reference evidence="13" key="1">
    <citation type="submission" date="2019-02" db="EMBL/GenBank/DDBJ databases">
        <title>Draft genome sequence of Planktothrix agardhii NIES-905.</title>
        <authorList>
            <person name="Yamaguchi H."/>
            <person name="Suzuki S."/>
            <person name="Kawachi M."/>
        </authorList>
    </citation>
    <scope>NUCLEOTIDE SEQUENCE [LARGE SCALE GENOMIC DNA]</scope>
    <source>
        <strain evidence="13">CCAP 1459/11A</strain>
    </source>
</reference>
<keyword evidence="2" id="KW-0963">Cytoplasm</keyword>
<keyword evidence="4" id="KW-0159">Chromosome partition</keyword>
<evidence type="ECO:0000256" key="6">
    <source>
        <dbReference type="ARBA" id="ARBA00023125"/>
    </source>
</evidence>
<evidence type="ECO:0000256" key="8">
    <source>
        <dbReference type="ARBA" id="ARBA00023306"/>
    </source>
</evidence>
<evidence type="ECO:0000256" key="1">
    <source>
        <dbReference type="ARBA" id="ARBA00004496"/>
    </source>
</evidence>
<accession>A0A4P5ZKZ1</accession>
<dbReference type="SUPFAM" id="SSF56349">
    <property type="entry name" value="DNA breaking-rejoining enzymes"/>
    <property type="match status" value="1"/>
</dbReference>
<dbReference type="GO" id="GO:0007059">
    <property type="term" value="P:chromosome segregation"/>
    <property type="evidence" value="ECO:0007669"/>
    <property type="project" value="UniProtKB-KW"/>
</dbReference>
<evidence type="ECO:0000256" key="4">
    <source>
        <dbReference type="ARBA" id="ARBA00022829"/>
    </source>
</evidence>
<dbReference type="PANTHER" id="PTHR30349:SF77">
    <property type="entry name" value="TYROSINE RECOMBINASE XERC"/>
    <property type="match status" value="1"/>
</dbReference>
<dbReference type="Pfam" id="PF00589">
    <property type="entry name" value="Phage_integrase"/>
    <property type="match status" value="1"/>
</dbReference>
<gene>
    <name evidence="12" type="ORF">PA905_19420</name>
</gene>
<dbReference type="RefSeq" id="WP_026786747.1">
    <property type="nucleotide sequence ID" value="NZ_BJCD01000039.1"/>
</dbReference>
<dbReference type="Gene3D" id="1.10.443.10">
    <property type="entry name" value="Intergrase catalytic core"/>
    <property type="match status" value="1"/>
</dbReference>
<dbReference type="InterPro" id="IPR050090">
    <property type="entry name" value="Tyrosine_recombinase_XerCD"/>
</dbReference>
<dbReference type="Gene3D" id="1.10.150.130">
    <property type="match status" value="1"/>
</dbReference>
<dbReference type="Proteomes" id="UP000299794">
    <property type="component" value="Unassembled WGS sequence"/>
</dbReference>
<dbReference type="InterPro" id="IPR011010">
    <property type="entry name" value="DNA_brk_join_enz"/>
</dbReference>
<proteinExistence type="predicted"/>
<keyword evidence="8" id="KW-0131">Cell cycle</keyword>
<dbReference type="GO" id="GO:0006310">
    <property type="term" value="P:DNA recombination"/>
    <property type="evidence" value="ECO:0007669"/>
    <property type="project" value="UniProtKB-KW"/>
</dbReference>
<keyword evidence="3" id="KW-0132">Cell division</keyword>
<evidence type="ECO:0000259" key="10">
    <source>
        <dbReference type="PROSITE" id="PS51898"/>
    </source>
</evidence>
<sequence length="301" mass="34636">MTVTIARLATEFLERPGLSQSTRRSYQFVLMPLLVELGRLPVESIDRQLISEYLQRLEHLSITTHHRHQAIIQALFNYGVAMGYLQTNPIAGLNRRKPNFEKGEHGTDEIIRYLTSEQLVELYQLVSNDGRLHAIVRLLHRTGARIGELLAMDLEQVNRTARKFQVVGKGNKQRWCFYSEDAAIVLEQYIRSDRFAGSPALFTAQNPLTHEVTRLSYRRVHRIWCDLVAQSSQLTGARLHDLRHTFATERVGLMSLEELRALMGHEKIQTTLRYQKVTSSRAEEVAQKALKLLTEVETQSF</sequence>
<keyword evidence="6 9" id="KW-0238">DNA-binding</keyword>
<dbReference type="GO" id="GO:0003677">
    <property type="term" value="F:DNA binding"/>
    <property type="evidence" value="ECO:0007669"/>
    <property type="project" value="UniProtKB-UniRule"/>
</dbReference>
<keyword evidence="7" id="KW-0233">DNA recombination</keyword>
<organism evidence="12 13">
    <name type="scientific">Planktothrix agardhii CCAP 1459/11A</name>
    <dbReference type="NCBI Taxonomy" id="282420"/>
    <lineage>
        <taxon>Bacteria</taxon>
        <taxon>Bacillati</taxon>
        <taxon>Cyanobacteriota</taxon>
        <taxon>Cyanophyceae</taxon>
        <taxon>Oscillatoriophycideae</taxon>
        <taxon>Oscillatoriales</taxon>
        <taxon>Microcoleaceae</taxon>
        <taxon>Planktothrix</taxon>
    </lineage>
</organism>
<dbReference type="InterPro" id="IPR002104">
    <property type="entry name" value="Integrase_catalytic"/>
</dbReference>
<dbReference type="InterPro" id="IPR053876">
    <property type="entry name" value="Phage_int_M"/>
</dbReference>
<feature type="domain" description="Core-binding (CB)" evidence="11">
    <location>
        <begin position="3"/>
        <end position="80"/>
    </location>
</feature>
<evidence type="ECO:0000256" key="5">
    <source>
        <dbReference type="ARBA" id="ARBA00022908"/>
    </source>
</evidence>
<feature type="domain" description="Tyr recombinase" evidence="10">
    <location>
        <begin position="109"/>
        <end position="287"/>
    </location>
</feature>
<dbReference type="CDD" id="cd00397">
    <property type="entry name" value="DNA_BRE_C"/>
    <property type="match status" value="1"/>
</dbReference>
<evidence type="ECO:0000256" key="3">
    <source>
        <dbReference type="ARBA" id="ARBA00022618"/>
    </source>
</evidence>
<dbReference type="EMBL" id="BJCD01000039">
    <property type="protein sequence ID" value="GDZ93992.1"/>
    <property type="molecule type" value="Genomic_DNA"/>
</dbReference>
<dbReference type="AlphaFoldDB" id="A0A4P5ZKZ1"/>
<comment type="subcellular location">
    <subcellularLocation>
        <location evidence="1">Cytoplasm</location>
    </subcellularLocation>
</comment>
<evidence type="ECO:0000259" key="11">
    <source>
        <dbReference type="PROSITE" id="PS51900"/>
    </source>
</evidence>